<dbReference type="Proteomes" id="UP001603857">
    <property type="component" value="Unassembled WGS sequence"/>
</dbReference>
<dbReference type="PANTHER" id="PTHR33390:SF4">
    <property type="entry name" value="STRESS UP-REGULATED NOD 19-RELATED"/>
    <property type="match status" value="1"/>
</dbReference>
<organism evidence="1 2">
    <name type="scientific">Flemingia macrophylla</name>
    <dbReference type="NCBI Taxonomy" id="520843"/>
    <lineage>
        <taxon>Eukaryota</taxon>
        <taxon>Viridiplantae</taxon>
        <taxon>Streptophyta</taxon>
        <taxon>Embryophyta</taxon>
        <taxon>Tracheophyta</taxon>
        <taxon>Spermatophyta</taxon>
        <taxon>Magnoliopsida</taxon>
        <taxon>eudicotyledons</taxon>
        <taxon>Gunneridae</taxon>
        <taxon>Pentapetalae</taxon>
        <taxon>rosids</taxon>
        <taxon>fabids</taxon>
        <taxon>Fabales</taxon>
        <taxon>Fabaceae</taxon>
        <taxon>Papilionoideae</taxon>
        <taxon>50 kb inversion clade</taxon>
        <taxon>NPAAA clade</taxon>
        <taxon>indigoferoid/millettioid clade</taxon>
        <taxon>Phaseoleae</taxon>
        <taxon>Flemingia</taxon>
    </lineage>
</organism>
<name>A0ABD1LE58_9FABA</name>
<dbReference type="EMBL" id="JBGMDY010000009">
    <property type="protein sequence ID" value="KAL2321814.1"/>
    <property type="molecule type" value="Genomic_DNA"/>
</dbReference>
<gene>
    <name evidence="1" type="ORF">Fmac_026193</name>
</gene>
<evidence type="ECO:0000313" key="2">
    <source>
        <dbReference type="Proteomes" id="UP001603857"/>
    </source>
</evidence>
<dbReference type="PANTHER" id="PTHR33390">
    <property type="entry name" value="STRESS UP-REGULATED NOD 19 PROTEIN"/>
    <property type="match status" value="1"/>
</dbReference>
<dbReference type="Pfam" id="PF07712">
    <property type="entry name" value="SURNod19"/>
    <property type="match status" value="1"/>
</dbReference>
<protein>
    <submittedName>
        <fullName evidence="1">Uncharacterized protein</fullName>
    </submittedName>
</protein>
<reference evidence="1 2" key="1">
    <citation type="submission" date="2024-08" db="EMBL/GenBank/DDBJ databases">
        <title>Insights into the chromosomal genome structure of Flemingia macrophylla.</title>
        <authorList>
            <person name="Ding Y."/>
            <person name="Zhao Y."/>
            <person name="Bi W."/>
            <person name="Wu M."/>
            <person name="Zhao G."/>
            <person name="Gong Y."/>
            <person name="Li W."/>
            <person name="Zhang P."/>
        </authorList>
    </citation>
    <scope>NUCLEOTIDE SEQUENCE [LARGE SCALE GENOMIC DNA]</scope>
    <source>
        <strain evidence="1">DYQJB</strain>
        <tissue evidence="1">Leaf</tissue>
    </source>
</reference>
<sequence length="216" mass="24268">MVNLYLEIIEGGLFCCQDNLQCKLRKDFDAPKRKLSLRYKIRWVDWDEHQVPLKFYILDATDKVRSNGSTSIHYCQAEYTIPRIGDSDSLHVKKENILIEKGGYLIYGTSHMHIGVVNTTLYGQDGRVLCTSTPKYGTRKEAGNEKGYVVRMSGCYLKPGSINIKDGSLCGVRKASAPEKAVKGETTNVLPEQAIPIVLVEENPSKKVTKVVQNNR</sequence>
<evidence type="ECO:0000313" key="1">
    <source>
        <dbReference type="EMBL" id="KAL2321814.1"/>
    </source>
</evidence>
<dbReference type="AlphaFoldDB" id="A0ABD1LE58"/>
<accession>A0ABD1LE58</accession>
<dbReference type="InterPro" id="IPR011692">
    <property type="entry name" value="Stress_up-reg_Nod19"/>
</dbReference>
<comment type="caution">
    <text evidence="1">The sequence shown here is derived from an EMBL/GenBank/DDBJ whole genome shotgun (WGS) entry which is preliminary data.</text>
</comment>
<proteinExistence type="predicted"/>
<keyword evidence="2" id="KW-1185">Reference proteome</keyword>